<organism evidence="1 2">
    <name type="scientific">Fimbriiglobus ruber</name>
    <dbReference type="NCBI Taxonomy" id="1908690"/>
    <lineage>
        <taxon>Bacteria</taxon>
        <taxon>Pseudomonadati</taxon>
        <taxon>Planctomycetota</taxon>
        <taxon>Planctomycetia</taxon>
        <taxon>Gemmatales</taxon>
        <taxon>Gemmataceae</taxon>
        <taxon>Fimbriiglobus</taxon>
    </lineage>
</organism>
<proteinExistence type="predicted"/>
<evidence type="ECO:0000313" key="2">
    <source>
        <dbReference type="Proteomes" id="UP000214646"/>
    </source>
</evidence>
<dbReference type="EMBL" id="NIDE01000019">
    <property type="protein sequence ID" value="OWK34746.1"/>
    <property type="molecule type" value="Genomic_DNA"/>
</dbReference>
<protein>
    <recommendedName>
        <fullName evidence="3">Carboxypeptidase regulatory-like domain-containing protein</fullName>
    </recommendedName>
</protein>
<evidence type="ECO:0000313" key="1">
    <source>
        <dbReference type="EMBL" id="OWK34746.1"/>
    </source>
</evidence>
<sequence length="127" mass="13421">MVGLAGCGKSGPKTYPVALKLDIDGGSPSSLAGSTIEVMRENDPATRASGEIHADGTASVETLQAGVLYKGAIEGKYLVRIIPTDDDKEARRRAVQAMGTRYRRFETSGLTFQVPASGEVNLKLTAH</sequence>
<reference evidence="2" key="1">
    <citation type="submission" date="2017-06" db="EMBL/GenBank/DDBJ databases">
        <title>Genome analysis of Fimbriiglobus ruber SP5, the first member of the order Planctomycetales with confirmed chitinolytic capability.</title>
        <authorList>
            <person name="Ravin N.V."/>
            <person name="Rakitin A.L."/>
            <person name="Ivanova A.A."/>
            <person name="Beletsky A.V."/>
            <person name="Kulichevskaya I.S."/>
            <person name="Mardanov A.V."/>
            <person name="Dedysh S.N."/>
        </authorList>
    </citation>
    <scope>NUCLEOTIDE SEQUENCE [LARGE SCALE GENOMIC DNA]</scope>
    <source>
        <strain evidence="2">SP5</strain>
    </source>
</reference>
<comment type="caution">
    <text evidence="1">The sequence shown here is derived from an EMBL/GenBank/DDBJ whole genome shotgun (WGS) entry which is preliminary data.</text>
</comment>
<evidence type="ECO:0008006" key="3">
    <source>
        <dbReference type="Google" id="ProtNLM"/>
    </source>
</evidence>
<dbReference type="Proteomes" id="UP000214646">
    <property type="component" value="Unassembled WGS sequence"/>
</dbReference>
<name>A0A225DBR9_9BACT</name>
<gene>
    <name evidence="1" type="ORF">FRUB_09588</name>
</gene>
<dbReference type="AlphaFoldDB" id="A0A225DBR9"/>
<accession>A0A225DBR9</accession>
<keyword evidence="2" id="KW-1185">Reference proteome</keyword>